<feature type="transmembrane region" description="Helical" evidence="9">
    <location>
        <begin position="166"/>
        <end position="186"/>
    </location>
</feature>
<feature type="transmembrane region" description="Helical" evidence="9">
    <location>
        <begin position="12"/>
        <end position="30"/>
    </location>
</feature>
<keyword evidence="3" id="KW-1003">Cell membrane</keyword>
<dbReference type="EMBL" id="JBHSJO010000001">
    <property type="protein sequence ID" value="MFC5016047.1"/>
    <property type="molecule type" value="Genomic_DNA"/>
</dbReference>
<feature type="transmembrane region" description="Helical" evidence="9">
    <location>
        <begin position="433"/>
        <end position="452"/>
    </location>
</feature>
<evidence type="ECO:0000256" key="6">
    <source>
        <dbReference type="ARBA" id="ARBA00023136"/>
    </source>
</evidence>
<evidence type="ECO:0000259" key="10">
    <source>
        <dbReference type="PROSITE" id="PS50850"/>
    </source>
</evidence>
<dbReference type="Pfam" id="PF07690">
    <property type="entry name" value="MFS_1"/>
    <property type="match status" value="2"/>
</dbReference>
<evidence type="ECO:0000256" key="2">
    <source>
        <dbReference type="ARBA" id="ARBA00022448"/>
    </source>
</evidence>
<dbReference type="NCBIfam" id="TIGR00711">
    <property type="entry name" value="efflux_EmrB"/>
    <property type="match status" value="1"/>
</dbReference>
<evidence type="ECO:0000313" key="12">
    <source>
        <dbReference type="Proteomes" id="UP001595855"/>
    </source>
</evidence>
<evidence type="ECO:0000313" key="11">
    <source>
        <dbReference type="EMBL" id="MFC5016047.1"/>
    </source>
</evidence>
<feature type="transmembrane region" description="Helical" evidence="9">
    <location>
        <begin position="135"/>
        <end position="154"/>
    </location>
</feature>
<dbReference type="PANTHER" id="PTHR42718:SF42">
    <property type="entry name" value="EXPORT PROTEIN"/>
    <property type="match status" value="1"/>
</dbReference>
<feature type="transmembrane region" description="Helical" evidence="9">
    <location>
        <begin position="50"/>
        <end position="70"/>
    </location>
</feature>
<keyword evidence="4 9" id="KW-0812">Transmembrane</keyword>
<feature type="transmembrane region" description="Helical" evidence="9">
    <location>
        <begin position="355"/>
        <end position="381"/>
    </location>
</feature>
<dbReference type="InterPro" id="IPR020846">
    <property type="entry name" value="MFS_dom"/>
</dbReference>
<dbReference type="CDD" id="cd17321">
    <property type="entry name" value="MFS_MMR_MDR_like"/>
    <property type="match status" value="1"/>
</dbReference>
<feature type="transmembrane region" description="Helical" evidence="9">
    <location>
        <begin position="198"/>
        <end position="216"/>
    </location>
</feature>
<protein>
    <submittedName>
        <fullName evidence="11">DHA2 family efflux MFS transporter permease subunit</fullName>
    </submittedName>
</protein>
<keyword evidence="6 9" id="KW-0472">Membrane</keyword>
<dbReference type="PRINTS" id="PR01036">
    <property type="entry name" value="TCRTETB"/>
</dbReference>
<accession>A0ABV9WUU6</accession>
<keyword evidence="2" id="KW-0813">Transport</keyword>
<feature type="transmembrane region" description="Helical" evidence="9">
    <location>
        <begin position="402"/>
        <end position="421"/>
    </location>
</feature>
<evidence type="ECO:0000256" key="5">
    <source>
        <dbReference type="ARBA" id="ARBA00022989"/>
    </source>
</evidence>
<comment type="subcellular location">
    <subcellularLocation>
        <location evidence="1">Cell membrane</location>
        <topology evidence="1">Multi-pass membrane protein</topology>
    </subcellularLocation>
</comment>
<feature type="domain" description="Major facilitator superfamily (MFS) profile" evidence="10">
    <location>
        <begin position="12"/>
        <end position="457"/>
    </location>
</feature>
<evidence type="ECO:0000256" key="8">
    <source>
        <dbReference type="SAM" id="MobiDB-lite"/>
    </source>
</evidence>
<dbReference type="PROSITE" id="PS50850">
    <property type="entry name" value="MFS"/>
    <property type="match status" value="1"/>
</dbReference>
<feature type="transmembrane region" description="Helical" evidence="9">
    <location>
        <begin position="77"/>
        <end position="95"/>
    </location>
</feature>
<comment type="caution">
    <text evidence="11">The sequence shown here is derived from an EMBL/GenBank/DDBJ whole genome shotgun (WGS) entry which is preliminary data.</text>
</comment>
<feature type="transmembrane region" description="Helical" evidence="9">
    <location>
        <begin position="107"/>
        <end position="128"/>
    </location>
</feature>
<dbReference type="RefSeq" id="WP_271319864.1">
    <property type="nucleotide sequence ID" value="NZ_BAAATN010000004.1"/>
</dbReference>
<keyword evidence="7" id="KW-0046">Antibiotic resistance</keyword>
<feature type="transmembrane region" description="Helical" evidence="9">
    <location>
        <begin position="228"/>
        <end position="245"/>
    </location>
</feature>
<reference evidence="12" key="1">
    <citation type="journal article" date="2019" name="Int. J. Syst. Evol. Microbiol.">
        <title>The Global Catalogue of Microorganisms (GCM) 10K type strain sequencing project: providing services to taxonomists for standard genome sequencing and annotation.</title>
        <authorList>
            <consortium name="The Broad Institute Genomics Platform"/>
            <consortium name="The Broad Institute Genome Sequencing Center for Infectious Disease"/>
            <person name="Wu L."/>
            <person name="Ma J."/>
        </authorList>
    </citation>
    <scope>NUCLEOTIDE SEQUENCE [LARGE SCALE GENOMIC DNA]</scope>
    <source>
        <strain evidence="12">CGMCC 4.1542</strain>
    </source>
</reference>
<evidence type="ECO:0000256" key="1">
    <source>
        <dbReference type="ARBA" id="ARBA00004651"/>
    </source>
</evidence>
<keyword evidence="12" id="KW-1185">Reference proteome</keyword>
<gene>
    <name evidence="11" type="ORF">ACFPRC_14265</name>
</gene>
<dbReference type="PANTHER" id="PTHR42718">
    <property type="entry name" value="MAJOR FACILITATOR SUPERFAMILY MULTIDRUG TRANSPORTER MFSC"/>
    <property type="match status" value="1"/>
</dbReference>
<evidence type="ECO:0000256" key="7">
    <source>
        <dbReference type="ARBA" id="ARBA00023251"/>
    </source>
</evidence>
<dbReference type="Gene3D" id="1.20.1720.10">
    <property type="entry name" value="Multidrug resistance protein D"/>
    <property type="match status" value="1"/>
</dbReference>
<feature type="region of interest" description="Disordered" evidence="8">
    <location>
        <begin position="471"/>
        <end position="501"/>
    </location>
</feature>
<dbReference type="Proteomes" id="UP001595855">
    <property type="component" value="Unassembled WGS sequence"/>
</dbReference>
<dbReference type="InterPro" id="IPR036259">
    <property type="entry name" value="MFS_trans_sf"/>
</dbReference>
<evidence type="ECO:0000256" key="9">
    <source>
        <dbReference type="SAM" id="Phobius"/>
    </source>
</evidence>
<keyword evidence="5 9" id="KW-1133">Transmembrane helix</keyword>
<feature type="transmembrane region" description="Helical" evidence="9">
    <location>
        <begin position="329"/>
        <end position="349"/>
    </location>
</feature>
<dbReference type="InterPro" id="IPR004638">
    <property type="entry name" value="EmrB-like"/>
</dbReference>
<organism evidence="11 12">
    <name type="scientific">Streptomyces lienomycini</name>
    <dbReference type="NCBI Taxonomy" id="284035"/>
    <lineage>
        <taxon>Bacteria</taxon>
        <taxon>Bacillati</taxon>
        <taxon>Actinomycetota</taxon>
        <taxon>Actinomycetes</taxon>
        <taxon>Kitasatosporales</taxon>
        <taxon>Streptomycetaceae</taxon>
        <taxon>Streptomyces</taxon>
    </lineage>
</organism>
<name>A0ABV9WUU6_9ACTN</name>
<dbReference type="InterPro" id="IPR011701">
    <property type="entry name" value="MFS"/>
</dbReference>
<feature type="transmembrane region" description="Helical" evidence="9">
    <location>
        <begin position="304"/>
        <end position="322"/>
    </location>
</feature>
<evidence type="ECO:0000256" key="4">
    <source>
        <dbReference type="ARBA" id="ARBA00022692"/>
    </source>
</evidence>
<proteinExistence type="predicted"/>
<dbReference type="SUPFAM" id="SSF103473">
    <property type="entry name" value="MFS general substrate transporter"/>
    <property type="match status" value="1"/>
</dbReference>
<evidence type="ECO:0000256" key="3">
    <source>
        <dbReference type="ARBA" id="ARBA00022475"/>
    </source>
</evidence>
<dbReference type="Gene3D" id="1.20.1250.20">
    <property type="entry name" value="MFS general substrate transporter like domains"/>
    <property type="match status" value="1"/>
</dbReference>
<sequence length="501" mass="51011">MSAQTQGHPVRTFVIAAVAMFITSLDNLVVTTALPAIRDDLNAGLDELEWTVNAFTLTFAVFLMTGSALGDRFGRRRLFMIGTAVFTAASAVAAMSDTANELIVARAVQGVGGAIVVPLTLTLLSAAVPPAKRGAALGAWGAVAGLAIALGPVVGGAIVEGASWQWIFWINVPLGLVLLPLSKLWLAESRGAAAKLDLVGTALLSLGLFGVVLGLVRGGAIGWTSGEVLAGFVVGGALILAFLVWENRVRHPMLPLGLFRGRAFSMTNLASVLMYFGMFGAIFLVAQFLQTAQGYSPLEAGLRTLPWTAMPMVVAPIAGALSDRFGGRIILAIGFVLQAIGLGWFALIASPTVGYGSLVAPFAILGVGMSLFYAPVVNMVFSSVRRDQEGIASGVNNAGRELGGVLGVAVLAAVFAAQGGYETPQLFVDGLVPAVWVGAAVVLSAAVASMLIPTGLRPVGAAAEAEAAEAAATGADPAAARPADAATGKAAGTPPHATIGS</sequence>
<feature type="transmembrane region" description="Helical" evidence="9">
    <location>
        <begin position="266"/>
        <end position="289"/>
    </location>
</feature>